<evidence type="ECO:0000259" key="7">
    <source>
        <dbReference type="Pfam" id="PF00892"/>
    </source>
</evidence>
<feature type="transmembrane region" description="Helical" evidence="6">
    <location>
        <begin position="249"/>
        <end position="266"/>
    </location>
</feature>
<dbReference type="PANTHER" id="PTHR32322">
    <property type="entry name" value="INNER MEMBRANE TRANSPORTER"/>
    <property type="match status" value="1"/>
</dbReference>
<evidence type="ECO:0000256" key="4">
    <source>
        <dbReference type="ARBA" id="ARBA00022989"/>
    </source>
</evidence>
<feature type="transmembrane region" description="Helical" evidence="6">
    <location>
        <begin position="97"/>
        <end position="121"/>
    </location>
</feature>
<name>A0A4Q0XS39_9BACT</name>
<feature type="transmembrane region" description="Helical" evidence="6">
    <location>
        <begin position="185"/>
        <end position="204"/>
    </location>
</feature>
<dbReference type="InterPro" id="IPR037185">
    <property type="entry name" value="EmrE-like"/>
</dbReference>
<accession>A0A4Q0XS39</accession>
<evidence type="ECO:0000256" key="6">
    <source>
        <dbReference type="SAM" id="Phobius"/>
    </source>
</evidence>
<dbReference type="GO" id="GO:0005886">
    <property type="term" value="C:plasma membrane"/>
    <property type="evidence" value="ECO:0007669"/>
    <property type="project" value="UniProtKB-SubCell"/>
</dbReference>
<comment type="caution">
    <text evidence="8">The sequence shown here is derived from an EMBL/GenBank/DDBJ whole genome shotgun (WGS) entry which is preliminary data.</text>
</comment>
<protein>
    <submittedName>
        <fullName evidence="8">EamA family transporter</fullName>
    </submittedName>
</protein>
<evidence type="ECO:0000256" key="2">
    <source>
        <dbReference type="ARBA" id="ARBA00022475"/>
    </source>
</evidence>
<evidence type="ECO:0000256" key="5">
    <source>
        <dbReference type="ARBA" id="ARBA00023136"/>
    </source>
</evidence>
<feature type="transmembrane region" description="Helical" evidence="6">
    <location>
        <begin position="128"/>
        <end position="144"/>
    </location>
</feature>
<dbReference type="SUPFAM" id="SSF103481">
    <property type="entry name" value="Multidrug resistance efflux transporter EmrE"/>
    <property type="match status" value="2"/>
</dbReference>
<keyword evidence="4 6" id="KW-1133">Transmembrane helix</keyword>
<dbReference type="InterPro" id="IPR050638">
    <property type="entry name" value="AA-Vitamin_Transporters"/>
</dbReference>
<sequence length="303" mass="33729">MHKQENKTKYFIGMLVAMLIWGVAWTSGKAMAEHSNPQLAAFWRYFISFITILPVIYFMKTPLKADRIGWIYMLAAGLLVALFNYLFFAGLTHGQAGYGGTMVTSIAPILTYIMSIVLLGTKVTTRQIVALSIGMFGAMILLRIPTEGFGFLNLDSSYFLEAAVVWASVTILAQKASKRVDPMMYTLVVFGVAAFMNIWFALPFEPFNLQALDAIFWWNALFIGVMAGTFSTALFFISASKIGAHQTGVFLFIVPVGAIISSWFFYDETILLSTVMGCTMSFVAVMLFNSTRTFRLKKAKPIL</sequence>
<evidence type="ECO:0000256" key="3">
    <source>
        <dbReference type="ARBA" id="ARBA00022692"/>
    </source>
</evidence>
<proteinExistence type="predicted"/>
<evidence type="ECO:0000256" key="1">
    <source>
        <dbReference type="ARBA" id="ARBA00004651"/>
    </source>
</evidence>
<feature type="transmembrane region" description="Helical" evidence="6">
    <location>
        <begin position="42"/>
        <end position="59"/>
    </location>
</feature>
<reference evidence="8 9" key="1">
    <citation type="submission" date="2017-10" db="EMBL/GenBank/DDBJ databases">
        <title>Genomics of the genus Arcobacter.</title>
        <authorList>
            <person name="Perez-Cataluna A."/>
            <person name="Figueras M.J."/>
        </authorList>
    </citation>
    <scope>NUCLEOTIDE SEQUENCE [LARGE SCALE GENOMIC DNA]</scope>
    <source>
        <strain evidence="8 9">CECT 8987</strain>
    </source>
</reference>
<feature type="domain" description="EamA" evidence="7">
    <location>
        <begin position="11"/>
        <end position="142"/>
    </location>
</feature>
<dbReference type="EMBL" id="PDKN01000002">
    <property type="protein sequence ID" value="RXJ60310.1"/>
    <property type="molecule type" value="Genomic_DNA"/>
</dbReference>
<evidence type="ECO:0000313" key="8">
    <source>
        <dbReference type="EMBL" id="RXJ60310.1"/>
    </source>
</evidence>
<comment type="subcellular location">
    <subcellularLocation>
        <location evidence="1">Cell membrane</location>
        <topology evidence="1">Multi-pass membrane protein</topology>
    </subcellularLocation>
</comment>
<keyword evidence="3 6" id="KW-0812">Transmembrane</keyword>
<keyword evidence="2" id="KW-1003">Cell membrane</keyword>
<dbReference type="Proteomes" id="UP000290657">
    <property type="component" value="Unassembled WGS sequence"/>
</dbReference>
<keyword evidence="9" id="KW-1185">Reference proteome</keyword>
<keyword evidence="5 6" id="KW-0472">Membrane</keyword>
<feature type="transmembrane region" description="Helical" evidence="6">
    <location>
        <begin position="156"/>
        <end position="173"/>
    </location>
</feature>
<dbReference type="RefSeq" id="WP_128995659.1">
    <property type="nucleotide sequence ID" value="NZ_PDKN01000002.1"/>
</dbReference>
<feature type="transmembrane region" description="Helical" evidence="6">
    <location>
        <begin position="272"/>
        <end position="290"/>
    </location>
</feature>
<feature type="domain" description="EamA" evidence="7">
    <location>
        <begin position="159"/>
        <end position="289"/>
    </location>
</feature>
<feature type="transmembrane region" description="Helical" evidence="6">
    <location>
        <begin position="216"/>
        <end position="237"/>
    </location>
</feature>
<dbReference type="AlphaFoldDB" id="A0A4Q0XS39"/>
<dbReference type="OrthoDB" id="9782878at2"/>
<gene>
    <name evidence="8" type="ORF">CRV04_04730</name>
</gene>
<dbReference type="InterPro" id="IPR000620">
    <property type="entry name" value="EamA_dom"/>
</dbReference>
<organism evidence="8 9">
    <name type="scientific">Candidatus Marinarcus aquaticus</name>
    <dbReference type="NCBI Taxonomy" id="2044504"/>
    <lineage>
        <taxon>Bacteria</taxon>
        <taxon>Pseudomonadati</taxon>
        <taxon>Campylobacterota</taxon>
        <taxon>Epsilonproteobacteria</taxon>
        <taxon>Campylobacterales</taxon>
        <taxon>Arcobacteraceae</taxon>
        <taxon>Candidatus Marinarcus</taxon>
    </lineage>
</organism>
<dbReference type="PANTHER" id="PTHR32322:SF18">
    <property type="entry name" value="S-ADENOSYLMETHIONINE_S-ADENOSYLHOMOCYSTEINE TRANSPORTER"/>
    <property type="match status" value="1"/>
</dbReference>
<feature type="transmembrane region" description="Helical" evidence="6">
    <location>
        <begin position="71"/>
        <end position="91"/>
    </location>
</feature>
<evidence type="ECO:0000313" key="9">
    <source>
        <dbReference type="Proteomes" id="UP000290657"/>
    </source>
</evidence>
<dbReference type="Pfam" id="PF00892">
    <property type="entry name" value="EamA"/>
    <property type="match status" value="2"/>
</dbReference>